<proteinExistence type="predicted"/>
<sequence length="313" mass="34307">MKNLVTFFKLLTVVSVVMLNSCQNENNEVIQETTAQKVSVADLKKEIVPASVQALPENVQIQLDESKKNLEKYVKDALQITGVTALGTLSTEKSVSIAQSLITDRESFISTGNILTPETVQVNKLGNLSSQELSTAQEGLKEIAQKEIKTNVNVLEISWNNKGESFTSLCFYNDSGIIWDNVLGGLVMMDARGTTEVSDNTQAKVLSKWYKQWWTADWIWGTKRGEMGYKITIYYSGSTVSNTDVEDWANISLGKAKSESKITKNSGTYGKCAFALGLCTPTGSLSFNSTNFTVSFSGLGSNIVHNGTKTLYP</sequence>
<gene>
    <name evidence="2" type="ORF">BCF50_1460</name>
    <name evidence="1" type="ORF">EGI05_00575</name>
</gene>
<dbReference type="Proteomes" id="UP000295709">
    <property type="component" value="Unassembled WGS sequence"/>
</dbReference>
<evidence type="ECO:0000313" key="4">
    <source>
        <dbReference type="Proteomes" id="UP000295709"/>
    </source>
</evidence>
<evidence type="ECO:0000313" key="1">
    <source>
        <dbReference type="EMBL" id="ROH99425.1"/>
    </source>
</evidence>
<dbReference type="AlphaFoldDB" id="A0A3N0W2Y4"/>
<reference evidence="1" key="1">
    <citation type="submission" date="2018-11" db="EMBL/GenBank/DDBJ databases">
        <title>Proposal to divide the Flavobacteriaceae and reorganize its genera based on Amino Acid Identity values calculated from whole genome sequences.</title>
        <authorList>
            <person name="Nicholson A.C."/>
            <person name="Gulvik C.A."/>
            <person name="Whitney A.M."/>
            <person name="Humrighouse B.W."/>
            <person name="Bell M."/>
            <person name="Holmes B."/>
            <person name="Steigerwalt A."/>
            <person name="Villarma A."/>
            <person name="Sheth M."/>
            <person name="Batra D."/>
            <person name="Pryor J."/>
            <person name="Bernardet J.-F."/>
            <person name="Hugo C."/>
            <person name="Kampfer P."/>
            <person name="Newman J."/>
            <person name="Mcquiston J.R."/>
        </authorList>
    </citation>
    <scope>NUCLEOTIDE SEQUENCE</scope>
    <source>
        <strain evidence="1">DSM 15235</strain>
    </source>
</reference>
<organism evidence="1 3">
    <name type="scientific">Chryseobacterium daecheongense</name>
    <dbReference type="NCBI Taxonomy" id="192389"/>
    <lineage>
        <taxon>Bacteria</taxon>
        <taxon>Pseudomonadati</taxon>
        <taxon>Bacteroidota</taxon>
        <taxon>Flavobacteriia</taxon>
        <taxon>Flavobacteriales</taxon>
        <taxon>Weeksellaceae</taxon>
        <taxon>Chryseobacterium group</taxon>
        <taxon>Chryseobacterium</taxon>
    </lineage>
</organism>
<dbReference type="RefSeq" id="WP_123261139.1">
    <property type="nucleotide sequence ID" value="NZ_RJTX01000001.1"/>
</dbReference>
<dbReference type="EMBL" id="RJTX01000001">
    <property type="protein sequence ID" value="ROH99425.1"/>
    <property type="molecule type" value="Genomic_DNA"/>
</dbReference>
<evidence type="ECO:0000313" key="2">
    <source>
        <dbReference type="EMBL" id="TDX95677.1"/>
    </source>
</evidence>
<name>A0A3N0W2Y4_9FLAO</name>
<dbReference type="EMBL" id="SOQW01000001">
    <property type="protein sequence ID" value="TDX95677.1"/>
    <property type="molecule type" value="Genomic_DNA"/>
</dbReference>
<reference evidence="2 4" key="2">
    <citation type="submission" date="2019-03" db="EMBL/GenBank/DDBJ databases">
        <title>Genomic Encyclopedia of Archaeal and Bacterial Type Strains, Phase II (KMG-II): from individual species to whole genera.</title>
        <authorList>
            <person name="Goeker M."/>
        </authorList>
    </citation>
    <scope>NUCLEOTIDE SEQUENCE [LARGE SCALE GENOMIC DNA]</scope>
    <source>
        <strain evidence="2 4">DSM 15235</strain>
    </source>
</reference>
<keyword evidence="4" id="KW-1185">Reference proteome</keyword>
<comment type="caution">
    <text evidence="1">The sequence shown here is derived from an EMBL/GenBank/DDBJ whole genome shotgun (WGS) entry which is preliminary data.</text>
</comment>
<accession>A0A3N0W2Y4</accession>
<protein>
    <submittedName>
        <fullName evidence="1">Uncharacterized protein</fullName>
    </submittedName>
</protein>
<evidence type="ECO:0000313" key="3">
    <source>
        <dbReference type="Proteomes" id="UP000269375"/>
    </source>
</evidence>
<dbReference type="Proteomes" id="UP000269375">
    <property type="component" value="Unassembled WGS sequence"/>
</dbReference>
<dbReference type="OrthoDB" id="873551at2"/>